<evidence type="ECO:0000313" key="3">
    <source>
        <dbReference type="Proteomes" id="UP000749311"/>
    </source>
</evidence>
<dbReference type="PANTHER" id="PTHR43317">
    <property type="entry name" value="THERMOSPERMINE SYNTHASE ACAULIS5"/>
    <property type="match status" value="1"/>
</dbReference>
<dbReference type="SUPFAM" id="SSF53335">
    <property type="entry name" value="S-adenosyl-L-methionine-dependent methyltransferases"/>
    <property type="match status" value="1"/>
</dbReference>
<evidence type="ECO:0000313" key="2">
    <source>
        <dbReference type="EMBL" id="NIH58377.1"/>
    </source>
</evidence>
<keyword evidence="3" id="KW-1185">Reference proteome</keyword>
<reference evidence="2 3" key="1">
    <citation type="submission" date="2020-02" db="EMBL/GenBank/DDBJ databases">
        <title>Sequencing the genomes of 1000 actinobacteria strains.</title>
        <authorList>
            <person name="Klenk H.-P."/>
        </authorList>
    </citation>
    <scope>NUCLEOTIDE SEQUENCE [LARGE SCALE GENOMIC DNA]</scope>
    <source>
        <strain evidence="2 3">DSM 19609</strain>
    </source>
</reference>
<gene>
    <name evidence="2" type="ORF">FB473_003072</name>
</gene>
<comment type="caution">
    <text evidence="2">The sequence shown here is derived from an EMBL/GenBank/DDBJ whole genome shotgun (WGS) entry which is preliminary data.</text>
</comment>
<organism evidence="2 3">
    <name type="scientific">Brooklawnia cerclae</name>
    <dbReference type="NCBI Taxonomy" id="349934"/>
    <lineage>
        <taxon>Bacteria</taxon>
        <taxon>Bacillati</taxon>
        <taxon>Actinomycetota</taxon>
        <taxon>Actinomycetes</taxon>
        <taxon>Propionibacteriales</taxon>
        <taxon>Propionibacteriaceae</taxon>
        <taxon>Brooklawnia</taxon>
    </lineage>
</organism>
<dbReference type="Proteomes" id="UP000749311">
    <property type="component" value="Unassembled WGS sequence"/>
</dbReference>
<protein>
    <submittedName>
        <fullName evidence="2">Spermidine synthase</fullName>
    </submittedName>
</protein>
<dbReference type="NCBIfam" id="NF037959">
    <property type="entry name" value="MFS_SpdSyn"/>
    <property type="match status" value="1"/>
</dbReference>
<dbReference type="Gene3D" id="3.40.50.150">
    <property type="entry name" value="Vaccinia Virus protein VP39"/>
    <property type="match status" value="1"/>
</dbReference>
<keyword evidence="1" id="KW-0620">Polyamine biosynthesis</keyword>
<sequence>MASESFRLVRDGEGVQVVMDGVAQSWVHPDDPTRLEFGYMLRMADYLDAVAPPRERMRVVHIGGAGMAMARYVAARRPTSPQIVLEPNVALTDEVRREMPLPAHSGIKVRATDGRSGLAAMPDDYARVIILDAFDDACVPADLVSEEFFADVARVLTDQGLLLVNAIDRHPFGWTKRVLAGLAERFREVAMSAESATLKGRRHGNLVIAASDARLPIDVVTRRAAASVFGYRVLHGLVLGRFVGSAEPFADADSLPSPAVERGLLHFE</sequence>
<dbReference type="PANTHER" id="PTHR43317:SF1">
    <property type="entry name" value="THERMOSPERMINE SYNTHASE ACAULIS5"/>
    <property type="match status" value="1"/>
</dbReference>
<proteinExistence type="predicted"/>
<name>A0ABX0SJ03_9ACTN</name>
<dbReference type="RefSeq" id="WP_167170655.1">
    <property type="nucleotide sequence ID" value="NZ_BAAAOO010000004.1"/>
</dbReference>
<accession>A0ABX0SJ03</accession>
<dbReference type="InterPro" id="IPR029063">
    <property type="entry name" value="SAM-dependent_MTases_sf"/>
</dbReference>
<evidence type="ECO:0000256" key="1">
    <source>
        <dbReference type="ARBA" id="ARBA00023115"/>
    </source>
</evidence>
<dbReference type="EMBL" id="JAAMOZ010000003">
    <property type="protein sequence ID" value="NIH58377.1"/>
    <property type="molecule type" value="Genomic_DNA"/>
</dbReference>